<protein>
    <submittedName>
        <fullName evidence="1">Uncharacterized protein</fullName>
    </submittedName>
</protein>
<evidence type="ECO:0000313" key="2">
    <source>
        <dbReference type="Proteomes" id="UP001162992"/>
    </source>
</evidence>
<dbReference type="EMBL" id="CM055114">
    <property type="protein sequence ID" value="KAJ7513468.1"/>
    <property type="molecule type" value="Genomic_DNA"/>
</dbReference>
<comment type="caution">
    <text evidence="1">The sequence shown here is derived from an EMBL/GenBank/DDBJ whole genome shotgun (WGS) entry which is preliminary data.</text>
</comment>
<proteinExistence type="predicted"/>
<dbReference type="Proteomes" id="UP001162992">
    <property type="component" value="Chromosome 23"/>
</dbReference>
<name>A0ACC2A7J3_DIPCM</name>
<organism evidence="1 2">
    <name type="scientific">Diphasiastrum complanatum</name>
    <name type="common">Issler's clubmoss</name>
    <name type="synonym">Lycopodium complanatum</name>
    <dbReference type="NCBI Taxonomy" id="34168"/>
    <lineage>
        <taxon>Eukaryota</taxon>
        <taxon>Viridiplantae</taxon>
        <taxon>Streptophyta</taxon>
        <taxon>Embryophyta</taxon>
        <taxon>Tracheophyta</taxon>
        <taxon>Lycopodiopsida</taxon>
        <taxon>Lycopodiales</taxon>
        <taxon>Lycopodiaceae</taxon>
        <taxon>Lycopodioideae</taxon>
        <taxon>Diphasiastrum</taxon>
    </lineage>
</organism>
<sequence length="672" mass="74233">MNIRGMEDADDEELQMAFRMSLQAAPEAKRSKPGDNALPVASPPHTPSVETAEARERRLQRELRAAAAEQRRIVPKNILASSSKNLVKNSAEEPEGSSVSRPQADQGSSDFLRKPSSSGPGSCSLSKNIASVVDKYHGLGQQAMKGDCGEKVARPKRRVEEERHQLPYQMAEQLYNMVFGTRVYKDVLAQWCNQGLRYSSDSETSLGLVQRKGGPCGVLAPIQATLLKYLLFVPKDEGDSVIPDYTGPSLVQGVSSHNAEVSTTKLSDAGLMFSDYQRTRALIRAMGEILWRAGGKQKAVVAALNINGFDFNHSEQQDEIIEKGLQGVNLDSVAEFQHVIRITTVFSLPALHHQLENLLHGFRSRLGALLFLFSALLSRGLDAVQSDRDDLGQPLVTLPFGHASQEIVNLLLCGQAVPNVFDEIMNLGSGMCLKGIPMNVEVGFLTLLEYLHFCKVGQFLKCPRWPIWVVGSESHYSVLFALDTSIQDENQLETREACIRRAFDAQDQSGGGGFISLEALQQLLIEMKIDLSQEMLDRICNSDIVIWNDLWQALLQLDKSRGGLKDNDAPMGKRSFQLYHFNGIAKTVVNSSYVEGELSHQRPQLTTLRVTVPPKWTPDFILTSEVGVAQSGPEKNPVAKEEPAQQAPLVDCIRTRWQRAICNWSGDAPSIV</sequence>
<accession>A0ACC2A7J3</accession>
<evidence type="ECO:0000313" key="1">
    <source>
        <dbReference type="EMBL" id="KAJ7513468.1"/>
    </source>
</evidence>
<keyword evidence="2" id="KW-1185">Reference proteome</keyword>
<gene>
    <name evidence="1" type="ORF">O6H91_23G000900</name>
</gene>
<reference evidence="2" key="1">
    <citation type="journal article" date="2024" name="Proc. Natl. Acad. Sci. U.S.A.">
        <title>Extraordinary preservation of gene collinearity over three hundred million years revealed in homosporous lycophytes.</title>
        <authorList>
            <person name="Li C."/>
            <person name="Wickell D."/>
            <person name="Kuo L.Y."/>
            <person name="Chen X."/>
            <person name="Nie B."/>
            <person name="Liao X."/>
            <person name="Peng D."/>
            <person name="Ji J."/>
            <person name="Jenkins J."/>
            <person name="Williams M."/>
            <person name="Shu S."/>
            <person name="Plott C."/>
            <person name="Barry K."/>
            <person name="Rajasekar S."/>
            <person name="Grimwood J."/>
            <person name="Han X."/>
            <person name="Sun S."/>
            <person name="Hou Z."/>
            <person name="He W."/>
            <person name="Dai G."/>
            <person name="Sun C."/>
            <person name="Schmutz J."/>
            <person name="Leebens-Mack J.H."/>
            <person name="Li F.W."/>
            <person name="Wang L."/>
        </authorList>
    </citation>
    <scope>NUCLEOTIDE SEQUENCE [LARGE SCALE GENOMIC DNA]</scope>
    <source>
        <strain evidence="2">cv. PW_Plant_1</strain>
    </source>
</reference>